<keyword evidence="1" id="KW-1133">Transmembrane helix</keyword>
<keyword evidence="1" id="KW-0812">Transmembrane</keyword>
<proteinExistence type="predicted"/>
<comment type="caution">
    <text evidence="2">The sequence shown here is derived from an EMBL/GenBank/DDBJ whole genome shotgun (WGS) entry which is preliminary data.</text>
</comment>
<sequence>MDNPKAVTHNLSSITCITVTQLYTVSTLTTTIFMFTKINRLEKGGISYKKKIDKVEILKIFFTLNLFNFGLDKGSIITKCKEVLDAPY</sequence>
<keyword evidence="1" id="KW-0472">Membrane</keyword>
<gene>
    <name evidence="2" type="ORF">OMAG_002672</name>
</gene>
<evidence type="ECO:0000256" key="1">
    <source>
        <dbReference type="SAM" id="Phobius"/>
    </source>
</evidence>
<reference evidence="2 3" key="1">
    <citation type="submission" date="2015-02" db="EMBL/GenBank/DDBJ databases">
        <title>Single-cell genomics of uncultivated deep-branching MTB reveals a conserved set of magnetosome genes.</title>
        <authorList>
            <person name="Kolinko S."/>
            <person name="Richter M."/>
            <person name="Glockner F.O."/>
            <person name="Brachmann A."/>
            <person name="Schuler D."/>
        </authorList>
    </citation>
    <scope>NUCLEOTIDE SEQUENCE [LARGE SCALE GENOMIC DNA]</scope>
    <source>
        <strain evidence="2">SKK-01</strain>
    </source>
</reference>
<dbReference type="Proteomes" id="UP000033428">
    <property type="component" value="Unassembled WGS sequence"/>
</dbReference>
<feature type="transmembrane region" description="Helical" evidence="1">
    <location>
        <begin position="12"/>
        <end position="35"/>
    </location>
</feature>
<dbReference type="EMBL" id="JYNY01000575">
    <property type="protein sequence ID" value="KJJ83461.1"/>
    <property type="molecule type" value="Genomic_DNA"/>
</dbReference>
<accession>A0A0F0CPK9</accession>
<protein>
    <submittedName>
        <fullName evidence="2">Uncharacterized protein</fullName>
    </submittedName>
</protein>
<name>A0A0F0CPK9_9BACT</name>
<evidence type="ECO:0000313" key="3">
    <source>
        <dbReference type="Proteomes" id="UP000033428"/>
    </source>
</evidence>
<evidence type="ECO:0000313" key="2">
    <source>
        <dbReference type="EMBL" id="KJJ83461.1"/>
    </source>
</evidence>
<keyword evidence="3" id="KW-1185">Reference proteome</keyword>
<organism evidence="2 3">
    <name type="scientific">Candidatus Omnitrophus magneticus</name>
    <dbReference type="NCBI Taxonomy" id="1609969"/>
    <lineage>
        <taxon>Bacteria</taxon>
        <taxon>Pseudomonadati</taxon>
        <taxon>Candidatus Omnitrophota</taxon>
        <taxon>Candidatus Omnitrophus</taxon>
    </lineage>
</organism>
<dbReference type="AlphaFoldDB" id="A0A0F0CPK9"/>